<dbReference type="eggNOG" id="COG1545">
    <property type="taxonomic scope" value="Bacteria"/>
</dbReference>
<sequence>MPTYSGIGAYAAYLPAYALAGNSLEGAAPRRGGPIRSVAAFDEDAVTMAVEALRDLAARAPGGDRLVLATTSAPYDGKTSAGIVHAALGLAPGVAAVDLHGDRAGATALDLVMRTGALAAVSDMRTPRSGAPDELAHGDAAAAFAPGDGAAVVLAHAGQTVEVLDRWRLPGERHEHVWDERFTASVLVAAAKDAARRALADAGLESVDHVVVASPNARAAATLRRAFGGSGADAEVERLTGHTGAAHLGLLLAATLDAAEPGQTILALSAAEGADAFVLRVGDGVRAARAGRPVREQLAAREHLAYGRYLRWRGLLEVQGPARPAAPAPAAPPMYRRAAWKYRLEGAHCGSCGGITTPPGKACAACGDVAEQPRTVSLRDQVATVVSVTRDRLTTMPEAEVAIVVADVAVEGSRGGRLTAYATDVAPGAITVGMTMRPTFRRLWSTDAIHNYFWKLRPWKATNDD</sequence>
<dbReference type="OrthoDB" id="8771453at2"/>
<dbReference type="KEGG" id="tcu:Tcur_2714"/>
<accession>D1A5X0</accession>
<dbReference type="SUPFAM" id="SSF50249">
    <property type="entry name" value="Nucleic acid-binding proteins"/>
    <property type="match status" value="1"/>
</dbReference>
<dbReference type="eggNOG" id="COG3425">
    <property type="taxonomic scope" value="Bacteria"/>
</dbReference>
<evidence type="ECO:0000313" key="1">
    <source>
        <dbReference type="EMBL" id="ACY98265.1"/>
    </source>
</evidence>
<dbReference type="InterPro" id="IPR012340">
    <property type="entry name" value="NA-bd_OB-fold"/>
</dbReference>
<proteinExistence type="predicted"/>
<dbReference type="RefSeq" id="WP_012853049.1">
    <property type="nucleotide sequence ID" value="NC_013510.1"/>
</dbReference>
<evidence type="ECO:0008006" key="3">
    <source>
        <dbReference type="Google" id="ProtNLM"/>
    </source>
</evidence>
<dbReference type="Proteomes" id="UP000001918">
    <property type="component" value="Chromosome"/>
</dbReference>
<organism evidence="1 2">
    <name type="scientific">Thermomonospora curvata (strain ATCC 19995 / DSM 43183 / JCM 3096 / KCTC 9072 / NBRC 15933 / NCIMB 10081 / Henssen B9)</name>
    <dbReference type="NCBI Taxonomy" id="471852"/>
    <lineage>
        <taxon>Bacteria</taxon>
        <taxon>Bacillati</taxon>
        <taxon>Actinomycetota</taxon>
        <taxon>Actinomycetes</taxon>
        <taxon>Streptosporangiales</taxon>
        <taxon>Thermomonosporaceae</taxon>
        <taxon>Thermomonospora</taxon>
    </lineage>
</organism>
<reference evidence="1 2" key="1">
    <citation type="journal article" date="2011" name="Stand. Genomic Sci.">
        <title>Complete genome sequence of Thermomonospora curvata type strain (B9).</title>
        <authorList>
            <person name="Chertkov O."/>
            <person name="Sikorski J."/>
            <person name="Nolan M."/>
            <person name="Lapidus A."/>
            <person name="Lucas S."/>
            <person name="Del Rio T.G."/>
            <person name="Tice H."/>
            <person name="Cheng J.F."/>
            <person name="Goodwin L."/>
            <person name="Pitluck S."/>
            <person name="Liolios K."/>
            <person name="Ivanova N."/>
            <person name="Mavromatis K."/>
            <person name="Mikhailova N."/>
            <person name="Ovchinnikova G."/>
            <person name="Pati A."/>
            <person name="Chen A."/>
            <person name="Palaniappan K."/>
            <person name="Djao O.D."/>
            <person name="Land M."/>
            <person name="Hauser L."/>
            <person name="Chang Y.J."/>
            <person name="Jeffries C.D."/>
            <person name="Brettin T."/>
            <person name="Han C."/>
            <person name="Detter J.C."/>
            <person name="Rohde M."/>
            <person name="Goker M."/>
            <person name="Woyke T."/>
            <person name="Bristow J."/>
            <person name="Eisen J.A."/>
            <person name="Markowitz V."/>
            <person name="Hugenholtz P."/>
            <person name="Klenk H.P."/>
            <person name="Kyrpides N.C."/>
        </authorList>
    </citation>
    <scope>NUCLEOTIDE SEQUENCE [LARGE SCALE GENOMIC DNA]</scope>
    <source>
        <strain evidence="2">ATCC 19995 / DSM 43183 / JCM 3096 / KCTC 9072 / NBRC 15933 / NCIMB 10081 / Henssen B9</strain>
    </source>
</reference>
<dbReference type="STRING" id="471852.Tcur_2714"/>
<dbReference type="Gene3D" id="3.40.47.10">
    <property type="match status" value="1"/>
</dbReference>
<dbReference type="GO" id="GO:0016746">
    <property type="term" value="F:acyltransferase activity"/>
    <property type="evidence" value="ECO:0007669"/>
    <property type="project" value="InterPro"/>
</dbReference>
<name>D1A5X0_THECD</name>
<gene>
    <name evidence="1" type="ordered locus">Tcur_2714</name>
</gene>
<dbReference type="InterPro" id="IPR016039">
    <property type="entry name" value="Thiolase-like"/>
</dbReference>
<dbReference type="AlphaFoldDB" id="D1A5X0"/>
<keyword evidence="2" id="KW-1185">Reference proteome</keyword>
<protein>
    <recommendedName>
        <fullName evidence="3">DUF35 domain-containing protein</fullName>
    </recommendedName>
</protein>
<dbReference type="HOGENOM" id="CLU_039592_7_1_11"/>
<dbReference type="SUPFAM" id="SSF53901">
    <property type="entry name" value="Thiolase-like"/>
    <property type="match status" value="2"/>
</dbReference>
<dbReference type="EMBL" id="CP001738">
    <property type="protein sequence ID" value="ACY98265.1"/>
    <property type="molecule type" value="Genomic_DNA"/>
</dbReference>
<evidence type="ECO:0000313" key="2">
    <source>
        <dbReference type="Proteomes" id="UP000001918"/>
    </source>
</evidence>